<evidence type="ECO:0000313" key="6">
    <source>
        <dbReference type="EMBL" id="NGQ93046.1"/>
    </source>
</evidence>
<dbReference type="InterPro" id="IPR005119">
    <property type="entry name" value="LysR_subst-bd"/>
</dbReference>
<dbReference type="SUPFAM" id="SSF53850">
    <property type="entry name" value="Periplasmic binding protein-like II"/>
    <property type="match status" value="1"/>
</dbReference>
<dbReference type="Pfam" id="PF03466">
    <property type="entry name" value="LysR_substrate"/>
    <property type="match status" value="1"/>
</dbReference>
<dbReference type="Proteomes" id="UP000474758">
    <property type="component" value="Unassembled WGS sequence"/>
</dbReference>
<dbReference type="Gene3D" id="3.40.190.290">
    <property type="match status" value="1"/>
</dbReference>
<sequence length="294" mass="31609">MAAPFPDWNDLRDILLISDAGSLSGAARIAQISQSTMSRRLAAIEANGQPIFLRDEMGRMTPNARGVELVAAAREMAAIYERIRSRLNEAGPPLKVVSCAMLARLFLSPALPVWQARSDMAAELGVHDEVYALDEDSFDVMVAPMANAPERSTGQMLGHFQMGLFAAPQYVAAHRIRGRLETLDGQGVIRASKVLADMDCYRWLARQGGNVSLLSPNIPTMAEACAAGLGIALLPLDLAGNDPQLLPLDGPKPPPCEIWAVADAAKAADPRVAGFMKWARGHFRATRGEVQADA</sequence>
<dbReference type="GO" id="GO:0003700">
    <property type="term" value="F:DNA-binding transcription factor activity"/>
    <property type="evidence" value="ECO:0007669"/>
    <property type="project" value="InterPro"/>
</dbReference>
<gene>
    <name evidence="6" type="ORF">G5V65_19325</name>
</gene>
<keyword evidence="2" id="KW-0805">Transcription regulation</keyword>
<dbReference type="AlphaFoldDB" id="A0A6M1U275"/>
<dbReference type="Gene3D" id="1.10.10.10">
    <property type="entry name" value="Winged helix-like DNA-binding domain superfamily/Winged helix DNA-binding domain"/>
    <property type="match status" value="1"/>
</dbReference>
<organism evidence="6 7">
    <name type="scientific">Paragemmobacter kunshanensis</name>
    <dbReference type="NCBI Taxonomy" id="2583234"/>
    <lineage>
        <taxon>Bacteria</taxon>
        <taxon>Pseudomonadati</taxon>
        <taxon>Pseudomonadota</taxon>
        <taxon>Alphaproteobacteria</taxon>
        <taxon>Rhodobacterales</taxon>
        <taxon>Paracoccaceae</taxon>
        <taxon>Paragemmobacter</taxon>
    </lineage>
</organism>
<dbReference type="InterPro" id="IPR050176">
    <property type="entry name" value="LTTR"/>
</dbReference>
<evidence type="ECO:0000256" key="4">
    <source>
        <dbReference type="ARBA" id="ARBA00023163"/>
    </source>
</evidence>
<dbReference type="InterPro" id="IPR036390">
    <property type="entry name" value="WH_DNA-bd_sf"/>
</dbReference>
<accession>A0A6M1U275</accession>
<evidence type="ECO:0000256" key="2">
    <source>
        <dbReference type="ARBA" id="ARBA00023015"/>
    </source>
</evidence>
<evidence type="ECO:0000256" key="3">
    <source>
        <dbReference type="ARBA" id="ARBA00023125"/>
    </source>
</evidence>
<dbReference type="RefSeq" id="WP_165053560.1">
    <property type="nucleotide sequence ID" value="NZ_JAALFE010000029.1"/>
</dbReference>
<evidence type="ECO:0000313" key="7">
    <source>
        <dbReference type="Proteomes" id="UP000474758"/>
    </source>
</evidence>
<feature type="domain" description="HTH lysR-type" evidence="5">
    <location>
        <begin position="6"/>
        <end position="63"/>
    </location>
</feature>
<comment type="caution">
    <text evidence="6">The sequence shown here is derived from an EMBL/GenBank/DDBJ whole genome shotgun (WGS) entry which is preliminary data.</text>
</comment>
<dbReference type="EMBL" id="JAALFE010000029">
    <property type="protein sequence ID" value="NGQ93046.1"/>
    <property type="molecule type" value="Genomic_DNA"/>
</dbReference>
<dbReference type="PROSITE" id="PS50931">
    <property type="entry name" value="HTH_LYSR"/>
    <property type="match status" value="1"/>
</dbReference>
<proteinExistence type="inferred from homology"/>
<dbReference type="InterPro" id="IPR000847">
    <property type="entry name" value="LysR_HTH_N"/>
</dbReference>
<evidence type="ECO:0000256" key="1">
    <source>
        <dbReference type="ARBA" id="ARBA00009437"/>
    </source>
</evidence>
<keyword evidence="3" id="KW-0238">DNA-binding</keyword>
<keyword evidence="7" id="KW-1185">Reference proteome</keyword>
<reference evidence="6 7" key="1">
    <citation type="submission" date="2020-02" db="EMBL/GenBank/DDBJ databases">
        <title>Rhodobacter translucens sp. nov., a novel bacterium isolated from activated sludge.</title>
        <authorList>
            <person name="Liu J."/>
        </authorList>
    </citation>
    <scope>NUCLEOTIDE SEQUENCE [LARGE SCALE GENOMIC DNA]</scope>
    <source>
        <strain evidence="6 7">HX-7-19</strain>
    </source>
</reference>
<dbReference type="Pfam" id="PF00126">
    <property type="entry name" value="HTH_1"/>
    <property type="match status" value="1"/>
</dbReference>
<dbReference type="GO" id="GO:0003677">
    <property type="term" value="F:DNA binding"/>
    <property type="evidence" value="ECO:0007669"/>
    <property type="project" value="UniProtKB-KW"/>
</dbReference>
<keyword evidence="4" id="KW-0804">Transcription</keyword>
<dbReference type="PANTHER" id="PTHR30579">
    <property type="entry name" value="TRANSCRIPTIONAL REGULATOR"/>
    <property type="match status" value="1"/>
</dbReference>
<dbReference type="SUPFAM" id="SSF46785">
    <property type="entry name" value="Winged helix' DNA-binding domain"/>
    <property type="match status" value="1"/>
</dbReference>
<comment type="similarity">
    <text evidence="1">Belongs to the LysR transcriptional regulatory family.</text>
</comment>
<protein>
    <submittedName>
        <fullName evidence="6">LysR family transcriptional regulator</fullName>
    </submittedName>
</protein>
<dbReference type="InterPro" id="IPR036388">
    <property type="entry name" value="WH-like_DNA-bd_sf"/>
</dbReference>
<name>A0A6M1U275_9RHOB</name>
<evidence type="ECO:0000259" key="5">
    <source>
        <dbReference type="PROSITE" id="PS50931"/>
    </source>
</evidence>